<dbReference type="InterPro" id="IPR036465">
    <property type="entry name" value="vWFA_dom_sf"/>
</dbReference>
<feature type="compositionally biased region" description="Low complexity" evidence="1">
    <location>
        <begin position="400"/>
        <end position="411"/>
    </location>
</feature>
<dbReference type="RefSeq" id="XP_022333075.1">
    <property type="nucleotide sequence ID" value="XM_022477367.1"/>
</dbReference>
<dbReference type="SMART" id="SM00327">
    <property type="entry name" value="VWA"/>
    <property type="match status" value="1"/>
</dbReference>
<protein>
    <submittedName>
        <fullName evidence="6">Uncharacterized protein LOC111130362 isoform X1</fullName>
    </submittedName>
</protein>
<dbReference type="PANTHER" id="PTHR24202">
    <property type="entry name" value="E3 UBIQUITIN-PROTEIN LIGASE MIB2"/>
    <property type="match status" value="1"/>
</dbReference>
<feature type="compositionally biased region" description="Polar residues" evidence="1">
    <location>
        <begin position="191"/>
        <end position="202"/>
    </location>
</feature>
<dbReference type="PROSITE" id="PS50918">
    <property type="entry name" value="WWE"/>
    <property type="match status" value="1"/>
</dbReference>
<feature type="compositionally biased region" description="Basic and acidic residues" evidence="1">
    <location>
        <begin position="370"/>
        <end position="385"/>
    </location>
</feature>
<feature type="compositionally biased region" description="Acidic residues" evidence="1">
    <location>
        <begin position="170"/>
        <end position="187"/>
    </location>
</feature>
<dbReference type="GO" id="GO:0005737">
    <property type="term" value="C:cytoplasm"/>
    <property type="evidence" value="ECO:0007669"/>
    <property type="project" value="TreeGrafter"/>
</dbReference>
<dbReference type="Pfam" id="PF02825">
    <property type="entry name" value="WWE"/>
    <property type="match status" value="1"/>
</dbReference>
<dbReference type="InterPro" id="IPR002035">
    <property type="entry name" value="VWF_A"/>
</dbReference>
<dbReference type="SUPFAM" id="SSF117839">
    <property type="entry name" value="WWE domain"/>
    <property type="match status" value="1"/>
</dbReference>
<dbReference type="InterPro" id="IPR037197">
    <property type="entry name" value="WWE_dom_sf"/>
</dbReference>
<organism evidence="5 6">
    <name type="scientific">Crassostrea virginica</name>
    <name type="common">Eastern oyster</name>
    <dbReference type="NCBI Taxonomy" id="6565"/>
    <lineage>
        <taxon>Eukaryota</taxon>
        <taxon>Metazoa</taxon>
        <taxon>Spiralia</taxon>
        <taxon>Lophotrochozoa</taxon>
        <taxon>Mollusca</taxon>
        <taxon>Bivalvia</taxon>
        <taxon>Autobranchia</taxon>
        <taxon>Pteriomorphia</taxon>
        <taxon>Ostreida</taxon>
        <taxon>Ostreoidea</taxon>
        <taxon>Ostreidae</taxon>
        <taxon>Crassostrea</taxon>
    </lineage>
</organism>
<name>A0A8B8DYP6_CRAVI</name>
<dbReference type="PANTHER" id="PTHR24202:SF4">
    <property type="entry name" value="E3 UBIQUITIN-PROTEIN LIGASE MIB2-RELATED"/>
    <property type="match status" value="1"/>
</dbReference>
<dbReference type="Pfam" id="PF06701">
    <property type="entry name" value="MIB_HERC2"/>
    <property type="match status" value="2"/>
</dbReference>
<feature type="domain" description="WWE" evidence="3">
    <location>
        <begin position="912"/>
        <end position="991"/>
    </location>
</feature>
<dbReference type="SUPFAM" id="SSF53300">
    <property type="entry name" value="vWA-like"/>
    <property type="match status" value="1"/>
</dbReference>
<feature type="region of interest" description="Disordered" evidence="1">
    <location>
        <begin position="345"/>
        <end position="461"/>
    </location>
</feature>
<dbReference type="InterPro" id="IPR037252">
    <property type="entry name" value="Mib_Herc2_sf"/>
</dbReference>
<dbReference type="GeneID" id="111130362"/>
<dbReference type="KEGG" id="cvn:111130362"/>
<dbReference type="GO" id="GO:0004842">
    <property type="term" value="F:ubiquitin-protein transferase activity"/>
    <property type="evidence" value="ECO:0007669"/>
    <property type="project" value="InterPro"/>
</dbReference>
<dbReference type="GO" id="GO:0046872">
    <property type="term" value="F:metal ion binding"/>
    <property type="evidence" value="ECO:0007669"/>
    <property type="project" value="InterPro"/>
</dbReference>
<keyword evidence="5" id="KW-1185">Reference proteome</keyword>
<dbReference type="SUPFAM" id="SSF159034">
    <property type="entry name" value="Mib/herc2 domain-like"/>
    <property type="match status" value="2"/>
</dbReference>
<dbReference type="OrthoDB" id="438049at2759"/>
<feature type="compositionally biased region" description="Polar residues" evidence="1">
    <location>
        <begin position="146"/>
        <end position="158"/>
    </location>
</feature>
<dbReference type="Gene3D" id="3.40.50.410">
    <property type="entry name" value="von Willebrand factor, type A domain"/>
    <property type="match status" value="1"/>
</dbReference>
<evidence type="ECO:0000313" key="5">
    <source>
        <dbReference type="Proteomes" id="UP000694844"/>
    </source>
</evidence>
<feature type="region of interest" description="Disordered" evidence="1">
    <location>
        <begin position="137"/>
        <end position="242"/>
    </location>
</feature>
<feature type="compositionally biased region" description="Polar residues" evidence="1">
    <location>
        <begin position="412"/>
        <end position="446"/>
    </location>
</feature>
<feature type="domain" description="MIB/HERC2" evidence="4">
    <location>
        <begin position="757"/>
        <end position="829"/>
    </location>
</feature>
<reference evidence="6" key="1">
    <citation type="submission" date="2025-08" db="UniProtKB">
        <authorList>
            <consortium name="RefSeq"/>
        </authorList>
    </citation>
    <scope>IDENTIFICATION</scope>
    <source>
        <tissue evidence="6">Whole sample</tissue>
    </source>
</reference>
<dbReference type="Gene3D" id="2.30.30.40">
    <property type="entry name" value="SH3 Domains"/>
    <property type="match status" value="2"/>
</dbReference>
<dbReference type="PROSITE" id="PS51416">
    <property type="entry name" value="MIB_HERC2"/>
    <property type="match status" value="2"/>
</dbReference>
<feature type="region of interest" description="Disordered" evidence="1">
    <location>
        <begin position="254"/>
        <end position="322"/>
    </location>
</feature>
<evidence type="ECO:0000259" key="4">
    <source>
        <dbReference type="PROSITE" id="PS51416"/>
    </source>
</evidence>
<feature type="domain" description="MIB/HERC2" evidence="4">
    <location>
        <begin position="828"/>
        <end position="902"/>
    </location>
</feature>
<dbReference type="PROSITE" id="PS50234">
    <property type="entry name" value="VWFA"/>
    <property type="match status" value="1"/>
</dbReference>
<proteinExistence type="predicted"/>
<feature type="region of interest" description="Disordered" evidence="1">
    <location>
        <begin position="748"/>
        <end position="784"/>
    </location>
</feature>
<dbReference type="GO" id="GO:0016567">
    <property type="term" value="P:protein ubiquitination"/>
    <property type="evidence" value="ECO:0007669"/>
    <property type="project" value="InterPro"/>
</dbReference>
<feature type="domain" description="VWFA" evidence="2">
    <location>
        <begin position="492"/>
        <end position="694"/>
    </location>
</feature>
<sequence length="997" mass="110494">MEYKQHNGEISMNAGYPGLTRTTKMADGVDNKSQILVRIEEKVALIPELHAKCNEMHDVLYQLLRNVERISEHLSLQPPVARVTPQTGALNASATLQTLGLKKGEMPKGLSQSMKSMSFPFNAQEDLDLTEDKVEINRVRPITSEPRVTSKPQVTSEPYTHHPEISQVLSDDDDDDYDVEDDNDDEVALNFSDSISQRTQSRGKGEQRDESERLQDDLDLTDLKTEKKESPKQKTSLVNPTIEDADLMGGVLPSEITPQKVAPQNVQAPPVTAQRDMELEENTPVEAATQGEVDEDLPVSKSMSGDSTPEVDGHKEIDQVNTITEEEGIQFSRLKCKRTVKSDDNRIALVYSKNKEGITGMERSGSNRQNVKDTNREVKRENHPDSDEETTSNVRFVPMSSAGASQSYNSSTQKGSDYQNFQNSNLLSTQGGSLKSSLKPSTTASSEPAEPDNRPDGGSNLKILSESELEELTLKEANRAADCTDHKSQGADTIICIDSSASMQGQKIEQIREFIESFLEGIEDVAVENSLEENIAVVTFGNETRVIQNLTNDYSKIRDSVETLEANGPSPIMTGLVLCMSAIYNRGGVVTFRERKIYPRIILLTDGGVTDQRIFNGPDTIVKQGGTKKEVWHKLMEFAERFRTHSDPRNLVCVPIGEDADMTLLGQLVNTAGGTIVQPGDVKKLSHHFLINTVVAKIIHDGALRGPDLSDDELKQKIKATEGGTDFEESEMEEALMMIKKDKEIRAQGGATGGADGSTIETKEMPPIGSRVRRGPDWRWDNQDDNLPGTVVAHKSRGYLTVEWDTGNRGKYRYGAESGAKDVRMVDEPRMLPPGMMVAVGVRARRGQDWEWGSQDGGEGSSGVIFKVEDSGIVHVRWDNGKRGNYRFGLFGKYDVEVCPQCVVTEGATGLSDGGSLRESSELKGLWQWQDKEGRWRDHAVETSDKIENLYQTRHGKGTVVVESENEKYRVIPEKKCQRNVSTGTEVPIRRIEVTMT</sequence>
<dbReference type="InterPro" id="IPR010606">
    <property type="entry name" value="Mib_Herc2"/>
</dbReference>
<dbReference type="InterPro" id="IPR004170">
    <property type="entry name" value="WWE_dom"/>
</dbReference>
<dbReference type="Gene3D" id="3.30.720.50">
    <property type="match status" value="1"/>
</dbReference>
<accession>A0A8B8DYP6</accession>
<dbReference type="AlphaFoldDB" id="A0A8B8DYP6"/>
<evidence type="ECO:0000313" key="6">
    <source>
        <dbReference type="RefSeq" id="XP_022333075.1"/>
    </source>
</evidence>
<evidence type="ECO:0000256" key="1">
    <source>
        <dbReference type="SAM" id="MobiDB-lite"/>
    </source>
</evidence>
<dbReference type="Proteomes" id="UP000694844">
    <property type="component" value="Chromosome 4"/>
</dbReference>
<feature type="compositionally biased region" description="Basic and acidic residues" evidence="1">
    <location>
        <begin position="203"/>
        <end position="232"/>
    </location>
</feature>
<dbReference type="Pfam" id="PF13519">
    <property type="entry name" value="VWA_2"/>
    <property type="match status" value="1"/>
</dbReference>
<gene>
    <name evidence="6" type="primary">LOC111130362</name>
</gene>
<evidence type="ECO:0000259" key="3">
    <source>
        <dbReference type="PROSITE" id="PS50918"/>
    </source>
</evidence>
<evidence type="ECO:0000259" key="2">
    <source>
        <dbReference type="PROSITE" id="PS50234"/>
    </source>
</evidence>